<organism evidence="5 6">
    <name type="scientific">Salinisphaera orenii YIM 95161</name>
    <dbReference type="NCBI Taxonomy" id="1051139"/>
    <lineage>
        <taxon>Bacteria</taxon>
        <taxon>Pseudomonadati</taxon>
        <taxon>Pseudomonadota</taxon>
        <taxon>Gammaproteobacteria</taxon>
        <taxon>Salinisphaerales</taxon>
        <taxon>Salinisphaeraceae</taxon>
        <taxon>Salinisphaera</taxon>
    </lineage>
</organism>
<evidence type="ECO:0000256" key="1">
    <source>
        <dbReference type="ARBA" id="ARBA00010457"/>
    </source>
</evidence>
<feature type="compositionally biased region" description="Acidic residues" evidence="2">
    <location>
        <begin position="320"/>
        <end position="337"/>
    </location>
</feature>
<protein>
    <submittedName>
        <fullName evidence="5">Superoxide dismutase</fullName>
    </submittedName>
</protein>
<dbReference type="Gene3D" id="2.60.40.200">
    <property type="entry name" value="Superoxide dismutase, copper/zinc binding domain"/>
    <property type="match status" value="1"/>
</dbReference>
<name>A0A423PPH7_9GAMM</name>
<keyword evidence="3" id="KW-0732">Signal</keyword>
<dbReference type="PROSITE" id="PS51257">
    <property type="entry name" value="PROKAR_LIPOPROTEIN"/>
    <property type="match status" value="1"/>
</dbReference>
<dbReference type="InterPro" id="IPR024134">
    <property type="entry name" value="SOD_Cu/Zn_/chaperone"/>
</dbReference>
<evidence type="ECO:0000313" key="5">
    <source>
        <dbReference type="EMBL" id="ROO27462.1"/>
    </source>
</evidence>
<evidence type="ECO:0000256" key="2">
    <source>
        <dbReference type="SAM" id="MobiDB-lite"/>
    </source>
</evidence>
<dbReference type="EMBL" id="AYKF01000092">
    <property type="protein sequence ID" value="ROO27462.1"/>
    <property type="molecule type" value="Genomic_DNA"/>
</dbReference>
<dbReference type="Pfam" id="PF00080">
    <property type="entry name" value="Sod_Cu"/>
    <property type="match status" value="1"/>
</dbReference>
<feature type="chain" id="PRO_5019485799" evidence="3">
    <location>
        <begin position="22"/>
        <end position="337"/>
    </location>
</feature>
<evidence type="ECO:0000313" key="6">
    <source>
        <dbReference type="Proteomes" id="UP000285123"/>
    </source>
</evidence>
<feature type="compositionally biased region" description="Gly residues" evidence="2">
    <location>
        <begin position="309"/>
        <end position="318"/>
    </location>
</feature>
<reference evidence="5 6" key="1">
    <citation type="submission" date="2013-10" db="EMBL/GenBank/DDBJ databases">
        <title>Salinisphaera halophila YIM 95161 Genome Sequencing.</title>
        <authorList>
            <person name="Lai Q."/>
            <person name="Li C."/>
            <person name="Shao Z."/>
        </authorList>
    </citation>
    <scope>NUCLEOTIDE SEQUENCE [LARGE SCALE GENOMIC DNA]</scope>
    <source>
        <strain evidence="5 6">YIM 95161</strain>
    </source>
</reference>
<dbReference type="PANTHER" id="PTHR10003">
    <property type="entry name" value="SUPEROXIDE DISMUTASE CU-ZN -RELATED"/>
    <property type="match status" value="1"/>
</dbReference>
<feature type="compositionally biased region" description="Polar residues" evidence="2">
    <location>
        <begin position="33"/>
        <end position="50"/>
    </location>
</feature>
<dbReference type="InterPro" id="IPR001424">
    <property type="entry name" value="SOD_Cu_Zn_dom"/>
</dbReference>
<dbReference type="PRINTS" id="PR00068">
    <property type="entry name" value="CUZNDISMTASE"/>
</dbReference>
<dbReference type="GO" id="GO:0005507">
    <property type="term" value="F:copper ion binding"/>
    <property type="evidence" value="ECO:0007669"/>
    <property type="project" value="InterPro"/>
</dbReference>
<feature type="signal peptide" evidence="3">
    <location>
        <begin position="1"/>
        <end position="21"/>
    </location>
</feature>
<sequence>MKPVLTISAAMLLAMSLTACGQNDDEDAAAGDTGSTEATQSDNAAEGSNQDDGGSTDDAMSDDDGGSNGDTGTSDSAMSQDNGTAEEDMPRAAVAVLHGTEGNDDASATIRFTPEDGGLAYTTEAEGLEPGEHGYHIHLYGDCSAADGTSAGTHFNLDGSSKNPPEDIDRITGDLGNLDVGDDGTAEHDGMIEGASLTGAKAIIGRGIIIHEKANDPDQPPIGAAGSRQACGVIGIADPEADSGSDDSGSSSADDSENQSGSGSDSGSSMNGDSDSDSSMSGSGSGSGSGSDSSMSDDSDSGSSSGGDSNAGGNGGDSGSDMDDASDDDQEDDSGSM</sequence>
<comment type="similarity">
    <text evidence="1">Belongs to the Cu-Zn superoxide dismutase family.</text>
</comment>
<dbReference type="RefSeq" id="WP_123591530.1">
    <property type="nucleotide sequence ID" value="NZ_AYKF01000092.1"/>
</dbReference>
<comment type="caution">
    <text evidence="5">The sequence shown here is derived from an EMBL/GenBank/DDBJ whole genome shotgun (WGS) entry which is preliminary data.</text>
</comment>
<feature type="region of interest" description="Disordered" evidence="2">
    <location>
        <begin position="23"/>
        <end position="88"/>
    </location>
</feature>
<dbReference type="Proteomes" id="UP000285123">
    <property type="component" value="Unassembled WGS sequence"/>
</dbReference>
<dbReference type="InterPro" id="IPR036423">
    <property type="entry name" value="SOD-like_Cu/Zn_dom_sf"/>
</dbReference>
<feature type="domain" description="Superoxide dismutase copper/zinc binding" evidence="4">
    <location>
        <begin position="108"/>
        <end position="234"/>
    </location>
</feature>
<dbReference type="SUPFAM" id="SSF49329">
    <property type="entry name" value="Cu,Zn superoxide dismutase-like"/>
    <property type="match status" value="1"/>
</dbReference>
<dbReference type="AlphaFoldDB" id="A0A423PPH7"/>
<proteinExistence type="inferred from homology"/>
<evidence type="ECO:0000259" key="4">
    <source>
        <dbReference type="Pfam" id="PF00080"/>
    </source>
</evidence>
<feature type="compositionally biased region" description="Low complexity" evidence="2">
    <location>
        <begin position="246"/>
        <end position="282"/>
    </location>
</feature>
<accession>A0A423PPH7</accession>
<feature type="region of interest" description="Disordered" evidence="2">
    <location>
        <begin position="213"/>
        <end position="337"/>
    </location>
</feature>
<dbReference type="OrthoDB" id="5431326at2"/>
<gene>
    <name evidence="5" type="ORF">SAHL_11375</name>
</gene>
<dbReference type="GO" id="GO:0006801">
    <property type="term" value="P:superoxide metabolic process"/>
    <property type="evidence" value="ECO:0007669"/>
    <property type="project" value="InterPro"/>
</dbReference>
<evidence type="ECO:0000256" key="3">
    <source>
        <dbReference type="SAM" id="SignalP"/>
    </source>
</evidence>